<dbReference type="Proteomes" id="UP000567179">
    <property type="component" value="Unassembled WGS sequence"/>
</dbReference>
<sequence>MEPKFRFLDLFPEIRDNVYMHFLSSPLPTTSISAAERRSRRNGPDRFSAMMSSGKARFCAAPPQPTSLPLLLASRQIHAELSAALARMHRAGALVYALDCEVVDEHTIFPTWLLLPVYMTRIPVIYTTFRISGALPPNTSRSGWGMGCGGPSYMIWSLLEIISLFLCRGPHFCSSLETWQGTVDTLVLNVLTPALGPGEVFRIGNNVRTPGAVMHPKIISGNLRSWLTLIFSRDKRSMVYGKPVAARIKRIQLLEDGVEAKFWDLENMKHLH</sequence>
<dbReference type="EMBL" id="JAACJJ010000029">
    <property type="protein sequence ID" value="KAF5319672.1"/>
    <property type="molecule type" value="Genomic_DNA"/>
</dbReference>
<protein>
    <submittedName>
        <fullName evidence="1">Uncharacterized protein</fullName>
    </submittedName>
</protein>
<reference evidence="1 2" key="1">
    <citation type="journal article" date="2020" name="ISME J.">
        <title>Uncovering the hidden diversity of litter-decomposition mechanisms in mushroom-forming fungi.</title>
        <authorList>
            <person name="Floudas D."/>
            <person name="Bentzer J."/>
            <person name="Ahren D."/>
            <person name="Johansson T."/>
            <person name="Persson P."/>
            <person name="Tunlid A."/>
        </authorList>
    </citation>
    <scope>NUCLEOTIDE SEQUENCE [LARGE SCALE GENOMIC DNA]</scope>
    <source>
        <strain evidence="1 2">CBS 101986</strain>
    </source>
</reference>
<dbReference type="AlphaFoldDB" id="A0A8H5BCG9"/>
<evidence type="ECO:0000313" key="2">
    <source>
        <dbReference type="Proteomes" id="UP000567179"/>
    </source>
</evidence>
<dbReference type="OrthoDB" id="2823490at2759"/>
<evidence type="ECO:0000313" key="1">
    <source>
        <dbReference type="EMBL" id="KAF5319672.1"/>
    </source>
</evidence>
<accession>A0A8H5BCG9</accession>
<gene>
    <name evidence="1" type="ORF">D9619_008397</name>
</gene>
<proteinExistence type="predicted"/>
<keyword evidence="2" id="KW-1185">Reference proteome</keyword>
<organism evidence="1 2">
    <name type="scientific">Psilocybe cf. subviscida</name>
    <dbReference type="NCBI Taxonomy" id="2480587"/>
    <lineage>
        <taxon>Eukaryota</taxon>
        <taxon>Fungi</taxon>
        <taxon>Dikarya</taxon>
        <taxon>Basidiomycota</taxon>
        <taxon>Agaricomycotina</taxon>
        <taxon>Agaricomycetes</taxon>
        <taxon>Agaricomycetidae</taxon>
        <taxon>Agaricales</taxon>
        <taxon>Agaricineae</taxon>
        <taxon>Strophariaceae</taxon>
        <taxon>Psilocybe</taxon>
    </lineage>
</organism>
<comment type="caution">
    <text evidence="1">The sequence shown here is derived from an EMBL/GenBank/DDBJ whole genome shotgun (WGS) entry which is preliminary data.</text>
</comment>
<name>A0A8H5BCG9_9AGAR</name>